<evidence type="ECO:0000259" key="1">
    <source>
        <dbReference type="Pfam" id="PF09937"/>
    </source>
</evidence>
<evidence type="ECO:0000313" key="3">
    <source>
        <dbReference type="Proteomes" id="UP000519126"/>
    </source>
</evidence>
<protein>
    <submittedName>
        <fullName evidence="2">DUF2169 domain-containing protein</fullName>
    </submittedName>
</protein>
<sequence>MLNNFSPWQASFFDGWLSDRTLAKVVLVKQSFEFDEKGDVTPNEPGPDIVVADDYNGDPAYTQLSEVNEQVAFKHGFEVYGDFTAYPPKAKQARVIEVELGLYNKTQPLFNKRLRVTGTRFWKRSLLGPVATDPNIIEPTPINYSNAFGGKNLNDETDYLLENPIGKGFKLKNKQAKGQQLPCIEYADQLLRKPSHTTSVASFSAIPSHWSPRIELMPDIDQKALMAGNYPFQTVLDEHFNNMAPLDQRVKKEFTAGWAFSLLGLYPLQEYGQHQRVEIPFEEPIVQLVNTLNRHTINLRCDTLVIDSDAQSFSLLWRGYIDAIHVGANSQLVVAKKEANNEV</sequence>
<proteinExistence type="predicted"/>
<dbReference type="Proteomes" id="UP000519126">
    <property type="component" value="Unassembled WGS sequence"/>
</dbReference>
<comment type="caution">
    <text evidence="2">The sequence shown here is derived from an EMBL/GenBank/DDBJ whole genome shotgun (WGS) entry which is preliminary data.</text>
</comment>
<accession>A0A7X9U4M2</accession>
<gene>
    <name evidence="2" type="ORF">HHL01_04730</name>
</gene>
<dbReference type="RefSeq" id="WP_170071221.1">
    <property type="nucleotide sequence ID" value="NZ_JABBCX010000002.1"/>
</dbReference>
<reference evidence="2 3" key="1">
    <citation type="submission" date="2020-04" db="EMBL/GenBank/DDBJ databases">
        <title>Genome Sequencing and Assembley of Pseudoalteromonas artica.</title>
        <authorList>
            <person name="Akerly B."/>
            <person name="Cook G."/>
        </authorList>
    </citation>
    <scope>NUCLEOTIDE SEQUENCE [LARGE SCALE GENOMIC DNA]</scope>
    <source>
        <strain evidence="2 3">NEC-BIFX-0059</strain>
    </source>
</reference>
<name>A0A7X9U4M2_9GAMM</name>
<evidence type="ECO:0000313" key="2">
    <source>
        <dbReference type="EMBL" id="NMF47481.1"/>
    </source>
</evidence>
<dbReference type="EMBL" id="JABBCX010000002">
    <property type="protein sequence ID" value="NMF47481.1"/>
    <property type="molecule type" value="Genomic_DNA"/>
</dbReference>
<dbReference type="AlphaFoldDB" id="A0A7X9U4M2"/>
<dbReference type="Pfam" id="PF09937">
    <property type="entry name" value="DUF2169"/>
    <property type="match status" value="1"/>
</dbReference>
<feature type="domain" description="DUF2169" evidence="1">
    <location>
        <begin position="25"/>
        <end position="318"/>
    </location>
</feature>
<organism evidence="2 3">
    <name type="scientific">Pseudoalteromonas arctica</name>
    <dbReference type="NCBI Taxonomy" id="394751"/>
    <lineage>
        <taxon>Bacteria</taxon>
        <taxon>Pseudomonadati</taxon>
        <taxon>Pseudomonadota</taxon>
        <taxon>Gammaproteobacteria</taxon>
        <taxon>Alteromonadales</taxon>
        <taxon>Pseudoalteromonadaceae</taxon>
        <taxon>Pseudoalteromonas</taxon>
    </lineage>
</organism>
<dbReference type="InterPro" id="IPR018683">
    <property type="entry name" value="DUF2169"/>
</dbReference>